<feature type="region of interest" description="Disordered" evidence="1">
    <location>
        <begin position="122"/>
        <end position="217"/>
    </location>
</feature>
<proteinExistence type="predicted"/>
<feature type="signal peptide" evidence="3">
    <location>
        <begin position="1"/>
        <end position="23"/>
    </location>
</feature>
<evidence type="ECO:0000313" key="5">
    <source>
        <dbReference type="Proteomes" id="UP000541558"/>
    </source>
</evidence>
<keyword evidence="5" id="KW-1185">Reference proteome</keyword>
<reference evidence="4 5" key="1">
    <citation type="journal article" date="2020" name="ISME J.">
        <title>Uncovering the hidden diversity of litter-decomposition mechanisms in mushroom-forming fungi.</title>
        <authorList>
            <person name="Floudas D."/>
            <person name="Bentzer J."/>
            <person name="Ahren D."/>
            <person name="Johansson T."/>
            <person name="Persson P."/>
            <person name="Tunlid A."/>
        </authorList>
    </citation>
    <scope>NUCLEOTIDE SEQUENCE [LARGE SCALE GENOMIC DNA]</scope>
    <source>
        <strain evidence="4 5">CBS 175.51</strain>
    </source>
</reference>
<feature type="compositionally biased region" description="Low complexity" evidence="1">
    <location>
        <begin position="147"/>
        <end position="159"/>
    </location>
</feature>
<evidence type="ECO:0000256" key="2">
    <source>
        <dbReference type="SAM" id="Phobius"/>
    </source>
</evidence>
<comment type="caution">
    <text evidence="4">The sequence shown here is derived from an EMBL/GenBank/DDBJ whole genome shotgun (WGS) entry which is preliminary data.</text>
</comment>
<accession>A0A8H5F7G4</accession>
<dbReference type="AlphaFoldDB" id="A0A8H5F7G4"/>
<keyword evidence="2" id="KW-0812">Transmembrane</keyword>
<dbReference type="OrthoDB" id="10348122at2759"/>
<evidence type="ECO:0000313" key="4">
    <source>
        <dbReference type="EMBL" id="KAF5326516.1"/>
    </source>
</evidence>
<feature type="chain" id="PRO_5034001978" evidence="3">
    <location>
        <begin position="24"/>
        <end position="217"/>
    </location>
</feature>
<organism evidence="4 5">
    <name type="scientific">Ephemerocybe angulata</name>
    <dbReference type="NCBI Taxonomy" id="980116"/>
    <lineage>
        <taxon>Eukaryota</taxon>
        <taxon>Fungi</taxon>
        <taxon>Dikarya</taxon>
        <taxon>Basidiomycota</taxon>
        <taxon>Agaricomycotina</taxon>
        <taxon>Agaricomycetes</taxon>
        <taxon>Agaricomycetidae</taxon>
        <taxon>Agaricales</taxon>
        <taxon>Agaricineae</taxon>
        <taxon>Psathyrellaceae</taxon>
        <taxon>Ephemerocybe</taxon>
    </lineage>
</organism>
<feature type="transmembrane region" description="Helical" evidence="2">
    <location>
        <begin position="65"/>
        <end position="91"/>
    </location>
</feature>
<keyword evidence="3" id="KW-0732">Signal</keyword>
<evidence type="ECO:0000256" key="1">
    <source>
        <dbReference type="SAM" id="MobiDB-lite"/>
    </source>
</evidence>
<dbReference type="EMBL" id="JAACJK010000163">
    <property type="protein sequence ID" value="KAF5326516.1"/>
    <property type="molecule type" value="Genomic_DNA"/>
</dbReference>
<name>A0A8H5F7G4_9AGAR</name>
<sequence>MRRFGGIFNLWPLALSGLPLTSALHVIEELKIRENNYTFPTNGSIVIPNTDNESPKHGGMRTQDWIAIGIVFFVIMLFVLLRTLCCLRCLCYRQKRTSSRRRQPDLAPISSPKELRSVMVQTEGLRRPPPPLRSKRPGPPPARRSRSQAQSPQSPRRPGTPSAVMRSPSPVHLQEKGASSSLEDAPTLHHFDVPQRVGSLYDRPRIPSVRLVRNPDN</sequence>
<keyword evidence="2" id="KW-0472">Membrane</keyword>
<gene>
    <name evidence="4" type="ORF">D9611_000711</name>
</gene>
<protein>
    <submittedName>
        <fullName evidence="4">Uncharacterized protein</fullName>
    </submittedName>
</protein>
<feature type="compositionally biased region" description="Pro residues" evidence="1">
    <location>
        <begin position="127"/>
        <end position="142"/>
    </location>
</feature>
<keyword evidence="2" id="KW-1133">Transmembrane helix</keyword>
<evidence type="ECO:0000256" key="3">
    <source>
        <dbReference type="SAM" id="SignalP"/>
    </source>
</evidence>
<dbReference type="Proteomes" id="UP000541558">
    <property type="component" value="Unassembled WGS sequence"/>
</dbReference>